<organism evidence="8">
    <name type="scientific">hydrothermal vent metagenome</name>
    <dbReference type="NCBI Taxonomy" id="652676"/>
    <lineage>
        <taxon>unclassified sequences</taxon>
        <taxon>metagenomes</taxon>
        <taxon>ecological metagenomes</taxon>
    </lineage>
</organism>
<feature type="transmembrane region" description="Helical" evidence="7">
    <location>
        <begin position="182"/>
        <end position="199"/>
    </location>
</feature>
<gene>
    <name evidence="8" type="ORF">MNBD_ALPHA08-1213</name>
</gene>
<dbReference type="Pfam" id="PF01925">
    <property type="entry name" value="TauE"/>
    <property type="match status" value="1"/>
</dbReference>
<sequence>MAWPFSGLFSTLFPAVPDNTTLIILAVVVFAAGYVRGFSGFGFAAIVVASMAIIMDPLVIIVMVMLFEICASALQVKYAWQHLDKPQVSRLLAGAAVGMPIGVALLVALDIDKVRIAISILVLGLALVLLSGWSLKKRPGSIGQLLVGVGSGFANSTAIGGLPVGLFLTAQNAEPAKFRANMIGYLFALDIIGIAIMAYHDKFSLDIFVTTAALFPVMFLGVYLGSRRFFSTPPKSFRKLVVILLISLSIAGLAKSFL</sequence>
<dbReference type="PANTHER" id="PTHR30269">
    <property type="entry name" value="TRANSMEMBRANE PROTEIN YFCA"/>
    <property type="match status" value="1"/>
</dbReference>
<evidence type="ECO:0008006" key="9">
    <source>
        <dbReference type="Google" id="ProtNLM"/>
    </source>
</evidence>
<evidence type="ECO:0000256" key="5">
    <source>
        <dbReference type="ARBA" id="ARBA00022989"/>
    </source>
</evidence>
<keyword evidence="2" id="KW-0813">Transport</keyword>
<feature type="transmembrane region" description="Helical" evidence="7">
    <location>
        <begin position="20"/>
        <end position="46"/>
    </location>
</feature>
<comment type="subcellular location">
    <subcellularLocation>
        <location evidence="1">Cell membrane</location>
        <topology evidence="1">Multi-pass membrane protein</topology>
    </subcellularLocation>
</comment>
<feature type="transmembrane region" description="Helical" evidence="7">
    <location>
        <begin position="237"/>
        <end position="257"/>
    </location>
</feature>
<feature type="transmembrane region" description="Helical" evidence="7">
    <location>
        <begin position="116"/>
        <end position="133"/>
    </location>
</feature>
<evidence type="ECO:0000256" key="1">
    <source>
        <dbReference type="ARBA" id="ARBA00004651"/>
    </source>
</evidence>
<evidence type="ECO:0000256" key="3">
    <source>
        <dbReference type="ARBA" id="ARBA00022475"/>
    </source>
</evidence>
<feature type="transmembrane region" description="Helical" evidence="7">
    <location>
        <begin position="88"/>
        <end position="109"/>
    </location>
</feature>
<evidence type="ECO:0000313" key="8">
    <source>
        <dbReference type="EMBL" id="VAW00970.1"/>
    </source>
</evidence>
<dbReference type="InterPro" id="IPR002781">
    <property type="entry name" value="TM_pro_TauE-like"/>
</dbReference>
<evidence type="ECO:0000256" key="4">
    <source>
        <dbReference type="ARBA" id="ARBA00022692"/>
    </source>
</evidence>
<keyword evidence="5 7" id="KW-1133">Transmembrane helix</keyword>
<accession>A0A3B0S9K4</accession>
<keyword evidence="4 7" id="KW-0812">Transmembrane</keyword>
<feature type="transmembrane region" description="Helical" evidence="7">
    <location>
        <begin position="145"/>
        <end position="170"/>
    </location>
</feature>
<evidence type="ECO:0000256" key="7">
    <source>
        <dbReference type="SAM" id="Phobius"/>
    </source>
</evidence>
<dbReference type="AlphaFoldDB" id="A0A3B0S9K4"/>
<dbReference type="InterPro" id="IPR052017">
    <property type="entry name" value="TSUP"/>
</dbReference>
<dbReference type="GO" id="GO:0005886">
    <property type="term" value="C:plasma membrane"/>
    <property type="evidence" value="ECO:0007669"/>
    <property type="project" value="UniProtKB-SubCell"/>
</dbReference>
<name>A0A3B0S9K4_9ZZZZ</name>
<evidence type="ECO:0000256" key="6">
    <source>
        <dbReference type="ARBA" id="ARBA00023136"/>
    </source>
</evidence>
<keyword evidence="3" id="KW-1003">Cell membrane</keyword>
<keyword evidence="6 7" id="KW-0472">Membrane</keyword>
<feature type="transmembrane region" description="Helical" evidence="7">
    <location>
        <begin position="205"/>
        <end position="225"/>
    </location>
</feature>
<reference evidence="8" key="1">
    <citation type="submission" date="2018-06" db="EMBL/GenBank/DDBJ databases">
        <authorList>
            <person name="Zhirakovskaya E."/>
        </authorList>
    </citation>
    <scope>NUCLEOTIDE SEQUENCE</scope>
</reference>
<dbReference type="PANTHER" id="PTHR30269:SF37">
    <property type="entry name" value="MEMBRANE TRANSPORTER PROTEIN"/>
    <property type="match status" value="1"/>
</dbReference>
<evidence type="ECO:0000256" key="2">
    <source>
        <dbReference type="ARBA" id="ARBA00022448"/>
    </source>
</evidence>
<protein>
    <recommendedName>
        <fullName evidence="9">Membrane transporter protein</fullName>
    </recommendedName>
</protein>
<dbReference type="EMBL" id="UOEC01000181">
    <property type="protein sequence ID" value="VAW00970.1"/>
    <property type="molecule type" value="Genomic_DNA"/>
</dbReference>
<proteinExistence type="predicted"/>